<dbReference type="RefSeq" id="WP_089800338.1">
    <property type="nucleotide sequence ID" value="NZ_BJYE01000004.1"/>
</dbReference>
<evidence type="ECO:0000313" key="8">
    <source>
        <dbReference type="EMBL" id="GEN56025.1"/>
    </source>
</evidence>
<dbReference type="OrthoDB" id="9778331at2"/>
<dbReference type="Gene3D" id="3.30.240.20">
    <property type="entry name" value="bsu07140 like domains"/>
    <property type="match status" value="2"/>
</dbReference>
<dbReference type="STRING" id="442899.SAMN05720591_10576"/>
<evidence type="ECO:0000259" key="7">
    <source>
        <dbReference type="Pfam" id="PF04239"/>
    </source>
</evidence>
<dbReference type="EMBL" id="BJYE01000004">
    <property type="protein sequence ID" value="GEN56025.1"/>
    <property type="molecule type" value="Genomic_DNA"/>
</dbReference>
<evidence type="ECO:0000256" key="1">
    <source>
        <dbReference type="ARBA" id="ARBA00004651"/>
    </source>
</evidence>
<gene>
    <name evidence="8" type="ORF">HAL01_04890</name>
</gene>
<reference evidence="8 9" key="1">
    <citation type="submission" date="2019-07" db="EMBL/GenBank/DDBJ databases">
        <title>Whole genome shotgun sequence of Halolactibacillus alkaliphilus NBRC 103919.</title>
        <authorList>
            <person name="Hosoyama A."/>
            <person name="Uohara A."/>
            <person name="Ohji S."/>
            <person name="Ichikawa N."/>
        </authorList>
    </citation>
    <scope>NUCLEOTIDE SEQUENCE [LARGE SCALE GENOMIC DNA]</scope>
    <source>
        <strain evidence="8 9">NBRC 103919</strain>
    </source>
</reference>
<evidence type="ECO:0000256" key="6">
    <source>
        <dbReference type="ARBA" id="ARBA00023136"/>
    </source>
</evidence>
<keyword evidence="5" id="KW-1133">Transmembrane helix</keyword>
<dbReference type="PANTHER" id="PTHR34582:SF6">
    <property type="entry name" value="UPF0702 TRANSMEMBRANE PROTEIN YCAP"/>
    <property type="match status" value="1"/>
</dbReference>
<protein>
    <submittedName>
        <fullName evidence="8">DUF421 domain-containing protein</fullName>
    </submittedName>
</protein>
<evidence type="ECO:0000313" key="9">
    <source>
        <dbReference type="Proteomes" id="UP000321400"/>
    </source>
</evidence>
<accession>A0A511WY26</accession>
<keyword evidence="3" id="KW-1003">Cell membrane</keyword>
<dbReference type="Pfam" id="PF04239">
    <property type="entry name" value="DUF421"/>
    <property type="match status" value="1"/>
</dbReference>
<dbReference type="AlphaFoldDB" id="A0A511WY26"/>
<feature type="domain" description="YetF C-terminal" evidence="7">
    <location>
        <begin position="76"/>
        <end position="196"/>
    </location>
</feature>
<keyword evidence="4" id="KW-0812">Transmembrane</keyword>
<dbReference type="GO" id="GO:0005886">
    <property type="term" value="C:plasma membrane"/>
    <property type="evidence" value="ECO:0007669"/>
    <property type="project" value="UniProtKB-SubCell"/>
</dbReference>
<keyword evidence="9" id="KW-1185">Reference proteome</keyword>
<dbReference type="PANTHER" id="PTHR34582">
    <property type="entry name" value="UPF0702 TRANSMEMBRANE PROTEIN YCAP"/>
    <property type="match status" value="1"/>
</dbReference>
<comment type="subcellular location">
    <subcellularLocation>
        <location evidence="1">Cell membrane</location>
        <topology evidence="1">Multi-pass membrane protein</topology>
    </subcellularLocation>
</comment>
<evidence type="ECO:0000256" key="2">
    <source>
        <dbReference type="ARBA" id="ARBA00006448"/>
    </source>
</evidence>
<dbReference type="Proteomes" id="UP000321400">
    <property type="component" value="Unassembled WGS sequence"/>
</dbReference>
<comment type="caution">
    <text evidence="8">The sequence shown here is derived from an EMBL/GenBank/DDBJ whole genome shotgun (WGS) entry which is preliminary data.</text>
</comment>
<proteinExistence type="inferred from homology"/>
<evidence type="ECO:0000256" key="5">
    <source>
        <dbReference type="ARBA" id="ARBA00022989"/>
    </source>
</evidence>
<keyword evidence="6" id="KW-0472">Membrane</keyword>
<dbReference type="InterPro" id="IPR007353">
    <property type="entry name" value="DUF421"/>
</dbReference>
<sequence length="214" mass="24535">MVVLTIISYLSMVIVFRLMGKREVGELSIFDVVIFMMIAELGANLIEDPSLSFTDIYIPIGILVVCQRFSATLALKIPYIRQFFDGEAVIIYREGKFNLQAMRKERYSLTDFIQQLHDKDIRGIQELDYALLESSGKLTAFKKTGSEGHGVVYDVILYGKIQKQTLRQSGLTEQALWDYLKLARVDAMTHVLYLSVDQHDTWFLKKDTDIFTVS</sequence>
<evidence type="ECO:0000256" key="3">
    <source>
        <dbReference type="ARBA" id="ARBA00022475"/>
    </source>
</evidence>
<comment type="similarity">
    <text evidence="2">Belongs to the UPF0702 family.</text>
</comment>
<evidence type="ECO:0000256" key="4">
    <source>
        <dbReference type="ARBA" id="ARBA00022692"/>
    </source>
</evidence>
<organism evidence="8 9">
    <name type="scientific">Halolactibacillus alkaliphilus</name>
    <dbReference type="NCBI Taxonomy" id="442899"/>
    <lineage>
        <taxon>Bacteria</taxon>
        <taxon>Bacillati</taxon>
        <taxon>Bacillota</taxon>
        <taxon>Bacilli</taxon>
        <taxon>Bacillales</taxon>
        <taxon>Bacillaceae</taxon>
        <taxon>Halolactibacillus</taxon>
    </lineage>
</organism>
<dbReference type="InterPro" id="IPR023090">
    <property type="entry name" value="UPF0702_alpha/beta_dom_sf"/>
</dbReference>
<name>A0A511WY26_9BACI</name>